<feature type="domain" description="HTH arsR-type" evidence="6">
    <location>
        <begin position="137"/>
        <end position="235"/>
    </location>
</feature>
<dbReference type="PRINTS" id="PR00778">
    <property type="entry name" value="HTHARSR"/>
</dbReference>
<dbReference type="GO" id="GO:0003700">
    <property type="term" value="F:DNA-binding transcription factor activity"/>
    <property type="evidence" value="ECO:0007669"/>
    <property type="project" value="InterPro"/>
</dbReference>
<evidence type="ECO:0000256" key="4">
    <source>
        <dbReference type="ARBA" id="ARBA00023163"/>
    </source>
</evidence>
<keyword evidence="1" id="KW-0059">Arsenical resistance</keyword>
<evidence type="ECO:0000256" key="3">
    <source>
        <dbReference type="ARBA" id="ARBA00023125"/>
    </source>
</evidence>
<proteinExistence type="predicted"/>
<evidence type="ECO:0000256" key="5">
    <source>
        <dbReference type="SAM" id="MobiDB-lite"/>
    </source>
</evidence>
<dbReference type="Gene3D" id="1.10.10.10">
    <property type="entry name" value="Winged helix-like DNA-binding domain superfamily/Winged helix DNA-binding domain"/>
    <property type="match status" value="1"/>
</dbReference>
<dbReference type="Gene3D" id="3.40.50.2300">
    <property type="match status" value="1"/>
</dbReference>
<dbReference type="SMART" id="SM00226">
    <property type="entry name" value="LMWPc"/>
    <property type="match status" value="1"/>
</dbReference>
<dbReference type="NCBIfam" id="NF007528">
    <property type="entry name" value="PRK10141.1"/>
    <property type="match status" value="1"/>
</dbReference>
<dbReference type="SMART" id="SM00418">
    <property type="entry name" value="HTH_ARSR"/>
    <property type="match status" value="1"/>
</dbReference>
<keyword evidence="2" id="KW-0805">Transcription regulation</keyword>
<dbReference type="PANTHER" id="PTHR43428:SF1">
    <property type="entry name" value="ARSENATE REDUCTASE"/>
    <property type="match status" value="1"/>
</dbReference>
<organism evidence="7 8">
    <name type="scientific">Oceanimonas pelagia</name>
    <dbReference type="NCBI Taxonomy" id="3028314"/>
    <lineage>
        <taxon>Bacteria</taxon>
        <taxon>Pseudomonadati</taxon>
        <taxon>Pseudomonadota</taxon>
        <taxon>Gammaproteobacteria</taxon>
        <taxon>Aeromonadales</taxon>
        <taxon>Aeromonadaceae</taxon>
        <taxon>Oceanimonas</taxon>
    </lineage>
</organism>
<dbReference type="SUPFAM" id="SSF46785">
    <property type="entry name" value="Winged helix' DNA-binding domain"/>
    <property type="match status" value="1"/>
</dbReference>
<dbReference type="PROSITE" id="PS50987">
    <property type="entry name" value="HTH_ARSR_2"/>
    <property type="match status" value="1"/>
</dbReference>
<keyword evidence="8" id="KW-1185">Reference proteome</keyword>
<dbReference type="InterPro" id="IPR036196">
    <property type="entry name" value="Ptyr_pPase_sf"/>
</dbReference>
<evidence type="ECO:0000313" key="7">
    <source>
        <dbReference type="EMBL" id="WMC12246.1"/>
    </source>
</evidence>
<dbReference type="PANTHER" id="PTHR43428">
    <property type="entry name" value="ARSENATE REDUCTASE"/>
    <property type="match status" value="1"/>
</dbReference>
<dbReference type="InterPro" id="IPR036388">
    <property type="entry name" value="WH-like_DNA-bd_sf"/>
</dbReference>
<evidence type="ECO:0000256" key="2">
    <source>
        <dbReference type="ARBA" id="ARBA00023015"/>
    </source>
</evidence>
<dbReference type="NCBIfam" id="NF033788">
    <property type="entry name" value="HTH_metalloreg"/>
    <property type="match status" value="1"/>
</dbReference>
<dbReference type="Proteomes" id="UP001223802">
    <property type="component" value="Chromosome"/>
</dbReference>
<dbReference type="CDD" id="cd16345">
    <property type="entry name" value="LMWP_ArsC"/>
    <property type="match status" value="1"/>
</dbReference>
<dbReference type="InterPro" id="IPR011991">
    <property type="entry name" value="ArsR-like_HTH"/>
</dbReference>
<feature type="region of interest" description="Disordered" evidence="5">
    <location>
        <begin position="244"/>
        <end position="264"/>
    </location>
</feature>
<dbReference type="KEGG" id="ope:PU634_07770"/>
<dbReference type="EMBL" id="CP118224">
    <property type="protein sequence ID" value="WMC12246.1"/>
    <property type="molecule type" value="Genomic_DNA"/>
</dbReference>
<dbReference type="Pfam" id="PF01022">
    <property type="entry name" value="HTH_5"/>
    <property type="match status" value="1"/>
</dbReference>
<dbReference type="GO" id="GO:0046685">
    <property type="term" value="P:response to arsenic-containing substance"/>
    <property type="evidence" value="ECO:0007669"/>
    <property type="project" value="UniProtKB-KW"/>
</dbReference>
<evidence type="ECO:0000256" key="1">
    <source>
        <dbReference type="ARBA" id="ARBA00022849"/>
    </source>
</evidence>
<dbReference type="CDD" id="cd00090">
    <property type="entry name" value="HTH_ARSR"/>
    <property type="match status" value="1"/>
</dbReference>
<dbReference type="GO" id="GO:0003677">
    <property type="term" value="F:DNA binding"/>
    <property type="evidence" value="ECO:0007669"/>
    <property type="project" value="UniProtKB-KW"/>
</dbReference>
<protein>
    <submittedName>
        <fullName evidence="7">Metalloregulator ArsR/SmtB family transcription factor</fullName>
    </submittedName>
</protein>
<feature type="compositionally biased region" description="Polar residues" evidence="5">
    <location>
        <begin position="244"/>
        <end position="253"/>
    </location>
</feature>
<dbReference type="Pfam" id="PF01451">
    <property type="entry name" value="LMWPc"/>
    <property type="match status" value="1"/>
</dbReference>
<gene>
    <name evidence="7" type="ORF">PU634_07770</name>
</gene>
<evidence type="ECO:0000259" key="6">
    <source>
        <dbReference type="PROSITE" id="PS50987"/>
    </source>
</evidence>
<dbReference type="InterPro" id="IPR036390">
    <property type="entry name" value="WH_DNA-bd_sf"/>
</dbReference>
<accession>A0AA50KS00</accession>
<evidence type="ECO:0000313" key="8">
    <source>
        <dbReference type="Proteomes" id="UP001223802"/>
    </source>
</evidence>
<dbReference type="SUPFAM" id="SSF52788">
    <property type="entry name" value="Phosphotyrosine protein phosphatases I"/>
    <property type="match status" value="1"/>
</dbReference>
<dbReference type="RefSeq" id="WP_306763479.1">
    <property type="nucleotide sequence ID" value="NZ_CP118224.1"/>
</dbReference>
<dbReference type="AlphaFoldDB" id="A0AA50KS00"/>
<keyword evidence="4" id="KW-0804">Transcription</keyword>
<dbReference type="InterPro" id="IPR001845">
    <property type="entry name" value="HTH_ArsR_DNA-bd_dom"/>
</dbReference>
<name>A0AA50KS00_9GAMM</name>
<dbReference type="InterPro" id="IPR023485">
    <property type="entry name" value="Ptyr_pPase"/>
</dbReference>
<keyword evidence="3" id="KW-0238">DNA-binding</keyword>
<sequence>MMKKVLFVCTANSARSQMAEALLRHLAGDQFEVFSAGTAPSGVDPRTLDAIKGFGLNAEGLVSKSVASLGERHFDYVISLCDKAHQECRHWPSSGVVIAWDFPDPKTSPDPNAFARTMQEIGERLRLFVLVNSKKVDSEIRPLPPLTFFKSLADETRLLSLLLIEQEGELCVCELMEALALPQPKISRHLSQLRKHGLLLDRRQGQWVFYRIHPLLSDWMRNMLKETLKHSPELLEQPLARLNEMNSRPSAEGNSCDEERINEH</sequence>
<reference evidence="7 8" key="1">
    <citation type="submission" date="2023-02" db="EMBL/GenBank/DDBJ databases">
        <title>Complete genome sequence of a novel bacterium Oceanimonas sp. NTOU-MSR1 isolated from marine coast sediment.</title>
        <authorList>
            <person name="Yang H.-T."/>
            <person name="Chen Y.-L."/>
            <person name="Ho Y.-N."/>
        </authorList>
    </citation>
    <scope>NUCLEOTIDE SEQUENCE [LARGE SCALE GENOMIC DNA]</scope>
    <source>
        <strain evidence="7 8">NTOU-MSR1</strain>
    </source>
</reference>
<dbReference type="FunFam" id="1.10.10.10:FF:000279">
    <property type="entry name" value="Transcriptional regulator, ArsR family"/>
    <property type="match status" value="1"/>
</dbReference>